<gene>
    <name evidence="1" type="ORF">E5990_11020</name>
</gene>
<keyword evidence="2" id="KW-1185">Reference proteome</keyword>
<protein>
    <submittedName>
        <fullName evidence="1">ABC transporter ATP-binding protein</fullName>
    </submittedName>
</protein>
<organism evidence="1 2">
    <name type="scientific">Muribaculum caecicola</name>
    <dbReference type="NCBI Taxonomy" id="3038144"/>
    <lineage>
        <taxon>Bacteria</taxon>
        <taxon>Pseudomonadati</taxon>
        <taxon>Bacteroidota</taxon>
        <taxon>Bacteroidia</taxon>
        <taxon>Bacteroidales</taxon>
        <taxon>Muribaculaceae</taxon>
        <taxon>Muribaculum</taxon>
    </lineage>
</organism>
<proteinExistence type="predicted"/>
<dbReference type="Proteomes" id="UP000305401">
    <property type="component" value="Unassembled WGS sequence"/>
</dbReference>
<accession>A0AC61S2H8</accession>
<sequence length="307" mass="34195">MKNLIEITDVVKRYDGHTALDGVSMRVEEGAVHGLLGPNGAGKSTLIRILNHIIENDEGTVLLDGEPVTAASVRHIGYLPEERGLYKKMKVLDHIIFLGRLKGMSRHDARNAGLEWLRKMDLEEWKDKKIEALSKGMAQKVQFIGTIVHRPKLLVFDEPFSGFDPVNAEQIKKEMLELNRQGATILFSTHNMASVEEVCRNITLINKSKVVLDGDVHSVRQKHKKHIYRVSISDPVLAPADGLFTIESIQADAVRGSNAVVKLCAGADFRTVVGYLNNRYSLTGFEEILPTMNEIFIETVTTAANNE</sequence>
<reference evidence="1" key="1">
    <citation type="submission" date="2019-04" db="EMBL/GenBank/DDBJ databases">
        <title>Microbes associate with the intestines of laboratory mice.</title>
        <authorList>
            <person name="Navarre W."/>
            <person name="Wong E."/>
            <person name="Huang K.C."/>
            <person name="Tropini C."/>
            <person name="Ng K."/>
            <person name="Yu B."/>
        </authorList>
    </citation>
    <scope>NUCLEOTIDE SEQUENCE</scope>
    <source>
        <strain evidence="1">NM86_A22</strain>
    </source>
</reference>
<keyword evidence="1" id="KW-0547">Nucleotide-binding</keyword>
<keyword evidence="1" id="KW-0067">ATP-binding</keyword>
<evidence type="ECO:0000313" key="1">
    <source>
        <dbReference type="EMBL" id="THG40296.1"/>
    </source>
</evidence>
<evidence type="ECO:0000313" key="2">
    <source>
        <dbReference type="Proteomes" id="UP000305401"/>
    </source>
</evidence>
<comment type="caution">
    <text evidence="1">The sequence shown here is derived from an EMBL/GenBank/DDBJ whole genome shotgun (WGS) entry which is preliminary data.</text>
</comment>
<name>A0AC61S2H8_9BACT</name>
<dbReference type="EMBL" id="SSTG01000236">
    <property type="protein sequence ID" value="THG40296.1"/>
    <property type="molecule type" value="Genomic_DNA"/>
</dbReference>